<dbReference type="OrthoDB" id="2126698at2759"/>
<dbReference type="GO" id="GO:0015297">
    <property type="term" value="F:antiporter activity"/>
    <property type="evidence" value="ECO:0007669"/>
    <property type="project" value="InterPro"/>
</dbReference>
<feature type="region of interest" description="Disordered" evidence="6">
    <location>
        <begin position="1"/>
        <end position="83"/>
    </location>
</feature>
<feature type="transmembrane region" description="Helical" evidence="7">
    <location>
        <begin position="543"/>
        <end position="561"/>
    </location>
</feature>
<feature type="transmembrane region" description="Helical" evidence="7">
    <location>
        <begin position="254"/>
        <end position="280"/>
    </location>
</feature>
<evidence type="ECO:0000256" key="7">
    <source>
        <dbReference type="SAM" id="Phobius"/>
    </source>
</evidence>
<evidence type="ECO:0000256" key="1">
    <source>
        <dbReference type="ARBA" id="ARBA00004141"/>
    </source>
</evidence>
<feature type="compositionally biased region" description="Polar residues" evidence="6">
    <location>
        <begin position="107"/>
        <end position="118"/>
    </location>
</feature>
<feature type="transmembrane region" description="Helical" evidence="7">
    <location>
        <begin position="581"/>
        <end position="601"/>
    </location>
</feature>
<feature type="transmembrane region" description="Helical" evidence="7">
    <location>
        <begin position="433"/>
        <end position="456"/>
    </location>
</feature>
<dbReference type="Proteomes" id="UP001150538">
    <property type="component" value="Unassembled WGS sequence"/>
</dbReference>
<feature type="transmembrane region" description="Helical" evidence="7">
    <location>
        <begin position="359"/>
        <end position="380"/>
    </location>
</feature>
<dbReference type="InterPro" id="IPR045069">
    <property type="entry name" value="MATE_euk"/>
</dbReference>
<dbReference type="GO" id="GO:1990961">
    <property type="term" value="P:xenobiotic detoxification by transmembrane export across the plasma membrane"/>
    <property type="evidence" value="ECO:0007669"/>
    <property type="project" value="InterPro"/>
</dbReference>
<comment type="subcellular location">
    <subcellularLocation>
        <location evidence="1">Membrane</location>
        <topology evidence="1">Multi-pass membrane protein</topology>
    </subcellularLocation>
</comment>
<evidence type="ECO:0000256" key="2">
    <source>
        <dbReference type="ARBA" id="ARBA00010199"/>
    </source>
</evidence>
<feature type="region of interest" description="Disordered" evidence="6">
    <location>
        <begin position="107"/>
        <end position="128"/>
    </location>
</feature>
<dbReference type="EMBL" id="JANBPU010000281">
    <property type="protein sequence ID" value="KAJ1913177.1"/>
    <property type="molecule type" value="Genomic_DNA"/>
</dbReference>
<proteinExistence type="inferred from homology"/>
<feature type="compositionally biased region" description="Polar residues" evidence="6">
    <location>
        <begin position="43"/>
        <end position="54"/>
    </location>
</feature>
<feature type="compositionally biased region" description="Low complexity" evidence="6">
    <location>
        <begin position="11"/>
        <end position="26"/>
    </location>
</feature>
<feature type="transmembrane region" description="Helical" evidence="7">
    <location>
        <begin position="211"/>
        <end position="234"/>
    </location>
</feature>
<name>A0A9W8DPS1_9FUNG</name>
<keyword evidence="9" id="KW-1185">Reference proteome</keyword>
<evidence type="ECO:0000256" key="5">
    <source>
        <dbReference type="ARBA" id="ARBA00023136"/>
    </source>
</evidence>
<comment type="caution">
    <text evidence="8">The sequence shown here is derived from an EMBL/GenBank/DDBJ whole genome shotgun (WGS) entry which is preliminary data.</text>
</comment>
<evidence type="ECO:0000313" key="8">
    <source>
        <dbReference type="EMBL" id="KAJ1913177.1"/>
    </source>
</evidence>
<protein>
    <submittedName>
        <fullName evidence="8">Ethionine resistance protein</fullName>
    </submittedName>
</protein>
<comment type="similarity">
    <text evidence="2">Belongs to the multi antimicrobial extrusion (MATE) (TC 2.A.66.1) family.</text>
</comment>
<gene>
    <name evidence="8" type="primary">ERC1_4</name>
    <name evidence="8" type="ORF">H4219_005317</name>
</gene>
<dbReference type="AlphaFoldDB" id="A0A9W8DPS1"/>
<keyword evidence="3 7" id="KW-0812">Transmembrane</keyword>
<feature type="transmembrane region" description="Helical" evidence="7">
    <location>
        <begin position="292"/>
        <end position="310"/>
    </location>
</feature>
<dbReference type="Pfam" id="PF01554">
    <property type="entry name" value="MatE"/>
    <property type="match status" value="2"/>
</dbReference>
<dbReference type="PANTHER" id="PTHR11206">
    <property type="entry name" value="MULTIDRUG RESISTANCE PROTEIN"/>
    <property type="match status" value="1"/>
</dbReference>
<dbReference type="NCBIfam" id="TIGR00797">
    <property type="entry name" value="matE"/>
    <property type="match status" value="1"/>
</dbReference>
<evidence type="ECO:0000256" key="3">
    <source>
        <dbReference type="ARBA" id="ARBA00022692"/>
    </source>
</evidence>
<evidence type="ECO:0000256" key="4">
    <source>
        <dbReference type="ARBA" id="ARBA00022989"/>
    </source>
</evidence>
<keyword evidence="4 7" id="KW-1133">Transmembrane helix</keyword>
<feature type="transmembrane region" description="Helical" evidence="7">
    <location>
        <begin position="476"/>
        <end position="496"/>
    </location>
</feature>
<feature type="transmembrane region" description="Helical" evidence="7">
    <location>
        <begin position="330"/>
        <end position="347"/>
    </location>
</feature>
<reference evidence="8" key="1">
    <citation type="submission" date="2022-07" db="EMBL/GenBank/DDBJ databases">
        <title>Phylogenomic reconstructions and comparative analyses of Kickxellomycotina fungi.</title>
        <authorList>
            <person name="Reynolds N.K."/>
            <person name="Stajich J.E."/>
            <person name="Barry K."/>
            <person name="Grigoriev I.V."/>
            <person name="Crous P."/>
            <person name="Smith M.E."/>
        </authorList>
    </citation>
    <scope>NUCLEOTIDE SEQUENCE</scope>
    <source>
        <strain evidence="8">NBRC 100468</strain>
    </source>
</reference>
<accession>A0A9W8DPS1</accession>
<feature type="transmembrane region" description="Helical" evidence="7">
    <location>
        <begin position="386"/>
        <end position="412"/>
    </location>
</feature>
<dbReference type="CDD" id="cd13132">
    <property type="entry name" value="MATE_eukaryotic"/>
    <property type="match status" value="1"/>
</dbReference>
<sequence>MGSGRGRSGKKSTGSSIRSSLSVASSNGSKANGGATSDFFDQVTRTNSLTDMIQNNGPGNNNSSSNNNMMVTDRKASGSTAGSSTDFANAAAAAVVATESTSLLMGNKTPVNQSLHPESSSSLSLTKPSAHEDGFVPATTSLYGKAKHWLTTKAKSLFGKAGYSEPRRSASPLFLPAPAMTTSQNSGGQVYQGEETKLSLKERLVELKWQAGASVSLILAYILQYSFNFVTVMMVGHLGTKPLGAASLANMGNMLIACCPAVGFGFALDTFCSTAFTASADKRVVGIHLQRGLVAVFAHMVFVIVIFWNMEGILNFLRQDDEIAHLTGEYMKIMVLAALPWMMFENLRRFVQAQGYMHLPTISLGAALAVHIGMTWLLVWSPWFGFGYYGAAVANVISNWAMFLGLVLGVYLTDAKQAWGGWDKSCLNGMWEFYKLAIPSIIMFSCECFAFEFMNISSSYLGTHVLAAQSILLNTALYTFQVPSGVGVTVATRVGHFIGDDKPRKASLAAQSGLTFAVILGIVNALAYFFLRDVWGYLYTTDTMVLDILTDLMPIVGLFQLWDGINTTAGGILRGLGNQEFGAYVSLLAYYTIAIPFGVYLGHYGPHWGAAGMWYATSSGIFLAALIQTVYIVFFVDWNHEVVKCMQRLELSSNHQEVEYQNETSSLL</sequence>
<keyword evidence="5 7" id="KW-0472">Membrane</keyword>
<dbReference type="InterPro" id="IPR002528">
    <property type="entry name" value="MATE_fam"/>
</dbReference>
<organism evidence="8 9">
    <name type="scientific">Mycoemilia scoparia</name>
    <dbReference type="NCBI Taxonomy" id="417184"/>
    <lineage>
        <taxon>Eukaryota</taxon>
        <taxon>Fungi</taxon>
        <taxon>Fungi incertae sedis</taxon>
        <taxon>Zoopagomycota</taxon>
        <taxon>Kickxellomycotina</taxon>
        <taxon>Kickxellomycetes</taxon>
        <taxon>Kickxellales</taxon>
        <taxon>Kickxellaceae</taxon>
        <taxon>Mycoemilia</taxon>
    </lineage>
</organism>
<feature type="compositionally biased region" description="Low complexity" evidence="6">
    <location>
        <begin position="55"/>
        <end position="68"/>
    </location>
</feature>
<dbReference type="GO" id="GO:0016020">
    <property type="term" value="C:membrane"/>
    <property type="evidence" value="ECO:0007669"/>
    <property type="project" value="UniProtKB-SubCell"/>
</dbReference>
<evidence type="ECO:0000313" key="9">
    <source>
        <dbReference type="Proteomes" id="UP001150538"/>
    </source>
</evidence>
<dbReference type="GO" id="GO:0042910">
    <property type="term" value="F:xenobiotic transmembrane transporter activity"/>
    <property type="evidence" value="ECO:0007669"/>
    <property type="project" value="InterPro"/>
</dbReference>
<feature type="transmembrane region" description="Helical" evidence="7">
    <location>
        <begin position="508"/>
        <end position="531"/>
    </location>
</feature>
<evidence type="ECO:0000256" key="6">
    <source>
        <dbReference type="SAM" id="MobiDB-lite"/>
    </source>
</evidence>
<feature type="transmembrane region" description="Helical" evidence="7">
    <location>
        <begin position="613"/>
        <end position="636"/>
    </location>
</feature>